<accession>A0A397TBI6</accession>
<dbReference type="STRING" id="658196.A0A397TBI6"/>
<dbReference type="PANTHER" id="PTHR19957">
    <property type="entry name" value="SYNTAXIN"/>
    <property type="match status" value="1"/>
</dbReference>
<dbReference type="InterPro" id="IPR000727">
    <property type="entry name" value="T_SNARE_dom"/>
</dbReference>
<dbReference type="AlphaFoldDB" id="A0A397TBI6"/>
<dbReference type="EMBL" id="QKYT01000075">
    <property type="protein sequence ID" value="RIA94709.1"/>
    <property type="molecule type" value="Genomic_DNA"/>
</dbReference>
<evidence type="ECO:0000256" key="5">
    <source>
        <dbReference type="ARBA" id="ARBA00023054"/>
    </source>
</evidence>
<evidence type="ECO:0000256" key="7">
    <source>
        <dbReference type="SAM" id="Phobius"/>
    </source>
</evidence>
<feature type="domain" description="T-SNARE coiled-coil homology" evidence="8">
    <location>
        <begin position="245"/>
        <end position="307"/>
    </location>
</feature>
<dbReference type="InterPro" id="IPR006011">
    <property type="entry name" value="Syntaxin_N"/>
</dbReference>
<sequence>MSGGYGDKYAGGQGHYGNQGGYPQQSYGQQQYEQQYGQYGQQQSFGQQAYAQQQQNYNQQYNNPNVGYTQQNVEMTQVNSDISNLNVFFQEVSSISDVIREIKNNISRVDELHSRSLGTISEDEANKRQLDSIVAETRNLLVQVKDRIKKIEVSNLKVNPADLAVRKPQTANLRQKFMDTLQDYQKVEYQNRQKYRDRMERQYRIVKPNAAQEEIDNALDNDDGGQIFAQSLMNSTRYGAAKDALQEVQKRHDDIKKIEKTIEELANLFQEMQILVEAQDTAVTQIEDHAAQVQTDLEQGVVHVEKALDSAKAARRKKWYCFFITIVLLAVIVALAYYFLIYKKKN</sequence>
<keyword evidence="3 7" id="KW-0812">Transmembrane</keyword>
<evidence type="ECO:0000256" key="2">
    <source>
        <dbReference type="ARBA" id="ARBA00009063"/>
    </source>
</evidence>
<dbReference type="GO" id="GO:0006886">
    <property type="term" value="P:intracellular protein transport"/>
    <property type="evidence" value="ECO:0007669"/>
    <property type="project" value="TreeGrafter"/>
</dbReference>
<keyword evidence="4 7" id="KW-1133">Transmembrane helix</keyword>
<dbReference type="CDD" id="cd00179">
    <property type="entry name" value="SynN"/>
    <property type="match status" value="1"/>
</dbReference>
<dbReference type="GO" id="GO:0006887">
    <property type="term" value="P:exocytosis"/>
    <property type="evidence" value="ECO:0007669"/>
    <property type="project" value="TreeGrafter"/>
</dbReference>
<dbReference type="Gene3D" id="1.20.58.70">
    <property type="match status" value="1"/>
</dbReference>
<dbReference type="GO" id="GO:0006906">
    <property type="term" value="P:vesicle fusion"/>
    <property type="evidence" value="ECO:0007669"/>
    <property type="project" value="TreeGrafter"/>
</dbReference>
<dbReference type="GO" id="GO:0005886">
    <property type="term" value="C:plasma membrane"/>
    <property type="evidence" value="ECO:0007669"/>
    <property type="project" value="TreeGrafter"/>
</dbReference>
<dbReference type="GO" id="GO:0048278">
    <property type="term" value="P:vesicle docking"/>
    <property type="evidence" value="ECO:0007669"/>
    <property type="project" value="TreeGrafter"/>
</dbReference>
<comment type="caution">
    <text evidence="9">The sequence shown here is derived from an EMBL/GenBank/DDBJ whole genome shotgun (WGS) entry which is preliminary data.</text>
</comment>
<protein>
    <submittedName>
        <fullName evidence="9">t-SNARE</fullName>
    </submittedName>
</protein>
<proteinExistence type="inferred from homology"/>
<dbReference type="GO" id="GO:0005484">
    <property type="term" value="F:SNAP receptor activity"/>
    <property type="evidence" value="ECO:0007669"/>
    <property type="project" value="TreeGrafter"/>
</dbReference>
<dbReference type="Proteomes" id="UP000265703">
    <property type="component" value="Unassembled WGS sequence"/>
</dbReference>
<dbReference type="OrthoDB" id="10255013at2759"/>
<evidence type="ECO:0000256" key="3">
    <source>
        <dbReference type="ARBA" id="ARBA00022692"/>
    </source>
</evidence>
<evidence type="ECO:0000256" key="4">
    <source>
        <dbReference type="ARBA" id="ARBA00022989"/>
    </source>
</evidence>
<dbReference type="InterPro" id="IPR045242">
    <property type="entry name" value="Syntaxin"/>
</dbReference>
<gene>
    <name evidence="9" type="ORF">C1645_721934</name>
</gene>
<dbReference type="Pfam" id="PF00804">
    <property type="entry name" value="Syntaxin"/>
    <property type="match status" value="1"/>
</dbReference>
<dbReference type="SUPFAM" id="SSF47661">
    <property type="entry name" value="t-snare proteins"/>
    <property type="match status" value="1"/>
</dbReference>
<keyword evidence="10" id="KW-1185">Reference proteome</keyword>
<dbReference type="PROSITE" id="PS50192">
    <property type="entry name" value="T_SNARE"/>
    <property type="match status" value="1"/>
</dbReference>
<reference evidence="9 10" key="1">
    <citation type="submission" date="2018-06" db="EMBL/GenBank/DDBJ databases">
        <title>Comparative genomics reveals the genomic features of Rhizophagus irregularis, R. cerebriforme, R. diaphanum and Gigaspora rosea, and their symbiotic lifestyle signature.</title>
        <authorList>
            <person name="Morin E."/>
            <person name="San Clemente H."/>
            <person name="Chen E.C.H."/>
            <person name="De La Providencia I."/>
            <person name="Hainaut M."/>
            <person name="Kuo A."/>
            <person name="Kohler A."/>
            <person name="Murat C."/>
            <person name="Tang N."/>
            <person name="Roy S."/>
            <person name="Loubradou J."/>
            <person name="Henrissat B."/>
            <person name="Grigoriev I.V."/>
            <person name="Corradi N."/>
            <person name="Roux C."/>
            <person name="Martin F.M."/>
        </authorList>
    </citation>
    <scope>NUCLEOTIDE SEQUENCE [LARGE SCALE GENOMIC DNA]</scope>
    <source>
        <strain evidence="9 10">DAOM 227022</strain>
    </source>
</reference>
<organism evidence="9 10">
    <name type="scientific">Glomus cerebriforme</name>
    <dbReference type="NCBI Taxonomy" id="658196"/>
    <lineage>
        <taxon>Eukaryota</taxon>
        <taxon>Fungi</taxon>
        <taxon>Fungi incertae sedis</taxon>
        <taxon>Mucoromycota</taxon>
        <taxon>Glomeromycotina</taxon>
        <taxon>Glomeromycetes</taxon>
        <taxon>Glomerales</taxon>
        <taxon>Glomeraceae</taxon>
        <taxon>Glomus</taxon>
    </lineage>
</organism>
<dbReference type="SMART" id="SM00397">
    <property type="entry name" value="t_SNARE"/>
    <property type="match status" value="1"/>
</dbReference>
<feature type="transmembrane region" description="Helical" evidence="7">
    <location>
        <begin position="319"/>
        <end position="340"/>
    </location>
</feature>
<evidence type="ECO:0000256" key="1">
    <source>
        <dbReference type="ARBA" id="ARBA00004211"/>
    </source>
</evidence>
<dbReference type="CDD" id="cd15849">
    <property type="entry name" value="SNARE_Sso1"/>
    <property type="match status" value="1"/>
</dbReference>
<comment type="similarity">
    <text evidence="2">Belongs to the syntaxin family.</text>
</comment>
<evidence type="ECO:0000259" key="8">
    <source>
        <dbReference type="PROSITE" id="PS50192"/>
    </source>
</evidence>
<dbReference type="GO" id="GO:0031201">
    <property type="term" value="C:SNARE complex"/>
    <property type="evidence" value="ECO:0007669"/>
    <property type="project" value="TreeGrafter"/>
</dbReference>
<evidence type="ECO:0000256" key="6">
    <source>
        <dbReference type="ARBA" id="ARBA00023136"/>
    </source>
</evidence>
<dbReference type="SMART" id="SM00503">
    <property type="entry name" value="SynN"/>
    <property type="match status" value="1"/>
</dbReference>
<dbReference type="PANTHER" id="PTHR19957:SF307">
    <property type="entry name" value="PROTEIN SSO1-RELATED"/>
    <property type="match status" value="1"/>
</dbReference>
<evidence type="ECO:0000313" key="9">
    <source>
        <dbReference type="EMBL" id="RIA94709.1"/>
    </source>
</evidence>
<keyword evidence="6 7" id="KW-0472">Membrane</keyword>
<dbReference type="FunFam" id="1.20.58.70:FF:000008">
    <property type="entry name" value="Syntaxin family protein"/>
    <property type="match status" value="1"/>
</dbReference>
<dbReference type="InterPro" id="IPR010989">
    <property type="entry name" value="SNARE"/>
</dbReference>
<keyword evidence="5" id="KW-0175">Coiled coil</keyword>
<name>A0A397TBI6_9GLOM</name>
<dbReference type="GO" id="GO:0012505">
    <property type="term" value="C:endomembrane system"/>
    <property type="evidence" value="ECO:0007669"/>
    <property type="project" value="TreeGrafter"/>
</dbReference>
<dbReference type="GO" id="GO:0000149">
    <property type="term" value="F:SNARE binding"/>
    <property type="evidence" value="ECO:0007669"/>
    <property type="project" value="TreeGrafter"/>
</dbReference>
<comment type="subcellular location">
    <subcellularLocation>
        <location evidence="1">Membrane</location>
        <topology evidence="1">Single-pass type IV membrane protein</topology>
    </subcellularLocation>
</comment>
<dbReference type="Pfam" id="PF05739">
    <property type="entry name" value="SNARE"/>
    <property type="match status" value="1"/>
</dbReference>
<evidence type="ECO:0000313" key="10">
    <source>
        <dbReference type="Proteomes" id="UP000265703"/>
    </source>
</evidence>